<feature type="transmembrane region" description="Helical" evidence="9">
    <location>
        <begin position="164"/>
        <end position="188"/>
    </location>
</feature>
<evidence type="ECO:0000259" key="10">
    <source>
        <dbReference type="PROSITE" id="PS50850"/>
    </source>
</evidence>
<dbReference type="EMBL" id="JAAIYP010000009">
    <property type="protein sequence ID" value="NFV79029.1"/>
    <property type="molecule type" value="Genomic_DNA"/>
</dbReference>
<feature type="transmembrane region" description="Helical" evidence="9">
    <location>
        <begin position="80"/>
        <end position="102"/>
    </location>
</feature>
<dbReference type="GO" id="GO:0005886">
    <property type="term" value="C:plasma membrane"/>
    <property type="evidence" value="ECO:0007669"/>
    <property type="project" value="UniProtKB-SubCell"/>
</dbReference>
<keyword evidence="6 9" id="KW-0472">Membrane</keyword>
<evidence type="ECO:0000256" key="5">
    <source>
        <dbReference type="ARBA" id="ARBA00022989"/>
    </source>
</evidence>
<dbReference type="Proteomes" id="UP000480684">
    <property type="component" value="Unassembled WGS sequence"/>
</dbReference>
<evidence type="ECO:0000256" key="7">
    <source>
        <dbReference type="ARBA" id="ARBA00038075"/>
    </source>
</evidence>
<evidence type="ECO:0000256" key="1">
    <source>
        <dbReference type="ARBA" id="ARBA00004651"/>
    </source>
</evidence>
<dbReference type="PANTHER" id="PTHR23513">
    <property type="entry name" value="INTEGRAL MEMBRANE EFFLUX PROTEIN-RELATED"/>
    <property type="match status" value="1"/>
</dbReference>
<gene>
    <name evidence="11" type="ORF">G4223_02725</name>
</gene>
<keyword evidence="3" id="KW-1003">Cell membrane</keyword>
<comment type="caution">
    <text evidence="11">The sequence shown here is derived from an EMBL/GenBank/DDBJ whole genome shotgun (WGS) entry which is preliminary data.</text>
</comment>
<protein>
    <recommendedName>
        <fullName evidence="8">Multidrug efflux pump Tap</fullName>
    </recommendedName>
</protein>
<feature type="transmembrane region" description="Helical" evidence="9">
    <location>
        <begin position="47"/>
        <end position="68"/>
    </location>
</feature>
<keyword evidence="2" id="KW-0813">Transport</keyword>
<dbReference type="CDD" id="cd06173">
    <property type="entry name" value="MFS_MefA_like"/>
    <property type="match status" value="1"/>
</dbReference>
<keyword evidence="12" id="KW-1185">Reference proteome</keyword>
<evidence type="ECO:0000256" key="4">
    <source>
        <dbReference type="ARBA" id="ARBA00022692"/>
    </source>
</evidence>
<dbReference type="PANTHER" id="PTHR23513:SF9">
    <property type="entry name" value="ENTEROBACTIN EXPORTER ENTS"/>
    <property type="match status" value="1"/>
</dbReference>
<dbReference type="InterPro" id="IPR036259">
    <property type="entry name" value="MFS_trans_sf"/>
</dbReference>
<feature type="transmembrane region" description="Helical" evidence="9">
    <location>
        <begin position="221"/>
        <end position="245"/>
    </location>
</feature>
<evidence type="ECO:0000256" key="2">
    <source>
        <dbReference type="ARBA" id="ARBA00022448"/>
    </source>
</evidence>
<dbReference type="Gene3D" id="1.20.1250.20">
    <property type="entry name" value="MFS general substrate transporter like domains"/>
    <property type="match status" value="1"/>
</dbReference>
<evidence type="ECO:0000256" key="8">
    <source>
        <dbReference type="ARBA" id="ARBA00040914"/>
    </source>
</evidence>
<reference evidence="11 12" key="1">
    <citation type="submission" date="2020-02" db="EMBL/GenBank/DDBJ databases">
        <authorList>
            <person name="Dziuba M."/>
            <person name="Kuznetsov B."/>
            <person name="Mardanov A."/>
            <person name="Ravin N."/>
            <person name="Grouzdev D."/>
        </authorList>
    </citation>
    <scope>NUCLEOTIDE SEQUENCE [LARGE SCALE GENOMIC DNA]</scope>
    <source>
        <strain evidence="11 12">SpK</strain>
    </source>
</reference>
<dbReference type="InterPro" id="IPR011701">
    <property type="entry name" value="MFS"/>
</dbReference>
<comment type="similarity">
    <text evidence="7">Belongs to the major facilitator superfamily. Drug:H(+) antiporter-3 (DHA3) (TC 2.A.1.21) family.</text>
</comment>
<evidence type="ECO:0000313" key="11">
    <source>
        <dbReference type="EMBL" id="NFV79029.1"/>
    </source>
</evidence>
<feature type="domain" description="Major facilitator superfamily (MFS) profile" evidence="10">
    <location>
        <begin position="1"/>
        <end position="196"/>
    </location>
</feature>
<evidence type="ECO:0000256" key="3">
    <source>
        <dbReference type="ARBA" id="ARBA00022475"/>
    </source>
</evidence>
<comment type="subcellular location">
    <subcellularLocation>
        <location evidence="1">Cell membrane</location>
        <topology evidence="1">Multi-pass membrane protein</topology>
    </subcellularLocation>
</comment>
<proteinExistence type="inferred from homology"/>
<dbReference type="InterPro" id="IPR020846">
    <property type="entry name" value="MFS_dom"/>
</dbReference>
<feature type="transmembrane region" description="Helical" evidence="9">
    <location>
        <begin position="257"/>
        <end position="275"/>
    </location>
</feature>
<accession>A0A7C9UU28</accession>
<feature type="transmembrane region" description="Helical" evidence="9">
    <location>
        <begin position="21"/>
        <end position="41"/>
    </location>
</feature>
<organism evidence="11 12">
    <name type="scientific">Magnetospirillum aberrantis SpK</name>
    <dbReference type="NCBI Taxonomy" id="908842"/>
    <lineage>
        <taxon>Bacteria</taxon>
        <taxon>Pseudomonadati</taxon>
        <taxon>Pseudomonadota</taxon>
        <taxon>Alphaproteobacteria</taxon>
        <taxon>Rhodospirillales</taxon>
        <taxon>Rhodospirillaceae</taxon>
        <taxon>Magnetospirillum</taxon>
    </lineage>
</organism>
<evidence type="ECO:0000256" key="6">
    <source>
        <dbReference type="ARBA" id="ARBA00023136"/>
    </source>
</evidence>
<dbReference type="GO" id="GO:0022857">
    <property type="term" value="F:transmembrane transporter activity"/>
    <property type="evidence" value="ECO:0007669"/>
    <property type="project" value="InterPro"/>
</dbReference>
<feature type="transmembrane region" description="Helical" evidence="9">
    <location>
        <begin position="367"/>
        <end position="392"/>
    </location>
</feature>
<evidence type="ECO:0000313" key="12">
    <source>
        <dbReference type="Proteomes" id="UP000480684"/>
    </source>
</evidence>
<dbReference type="SUPFAM" id="SSF103473">
    <property type="entry name" value="MFS general substrate transporter"/>
    <property type="match status" value="1"/>
</dbReference>
<dbReference type="AlphaFoldDB" id="A0A7C9UU28"/>
<keyword evidence="5 9" id="KW-1133">Transmembrane helix</keyword>
<dbReference type="Pfam" id="PF07690">
    <property type="entry name" value="MFS_1"/>
    <property type="match status" value="1"/>
</dbReference>
<sequence length="404" mass="42389">MTDPSARAVLALSDFRSYLGTRFLSTLALQMVSVAVGWQVYDLTGDPLHLGMVGLVQFVPALLSALPAGHVADRFDRRRVLLVCLMLETVSLGALLALSLMTAPPLEALLAVLAVMGATRAFIQPASQSLVPHLVPTELFPRAVAWTSSAFQTAVIAGPALGGFLYVFGVTTVYATAATMMALAALAVSRLKVRLVVHAITEPGLTGLLAGIRYVWTRKDILGAVSLDLFAVLLGGATALLPIFARDILHVGPMGLGLLRSAPAVGAALMALWLAHHPLERQAGARMFLAVGVFGLATVAFGLSSSFWLSLGALTVLGGADMISVVVRQTLVQARTPDEMRGRVSAVNFVFIGASNELGEFESGVTAALFGTVPAVVIGGLGTLAVAALWAWKFPTLRKVDRLT</sequence>
<evidence type="ECO:0000256" key="9">
    <source>
        <dbReference type="SAM" id="Phobius"/>
    </source>
</evidence>
<feature type="transmembrane region" description="Helical" evidence="9">
    <location>
        <begin position="287"/>
        <end position="309"/>
    </location>
</feature>
<dbReference type="RefSeq" id="WP_163674670.1">
    <property type="nucleotide sequence ID" value="NZ_JAAIYP010000009.1"/>
</dbReference>
<keyword evidence="4 9" id="KW-0812">Transmembrane</keyword>
<name>A0A7C9UU28_9PROT</name>
<dbReference type="PROSITE" id="PS50850">
    <property type="entry name" value="MFS"/>
    <property type="match status" value="1"/>
</dbReference>